<proteinExistence type="predicted"/>
<sequence>MKGLLALLLILPVLAFAGWVRLAPADPARWHVAVDPGLWGEGAPWDRVIPLTGGALLRLSPDRGAPAELLARLDREALSDPRTRRLAGSPDAGRITWESRSLIWGFPDYITAEVREDGLYLHARLRFGRSDLGVNAARLADWLGRLR</sequence>
<dbReference type="EMBL" id="SSND01000003">
    <property type="protein sequence ID" value="THD82956.1"/>
    <property type="molecule type" value="Genomic_DNA"/>
</dbReference>
<gene>
    <name evidence="1" type="ORF">E7811_12480</name>
</gene>
<reference evidence="1 2" key="1">
    <citation type="submission" date="2019-04" db="EMBL/GenBank/DDBJ databases">
        <title>Draft genome sequence of Gemmobacter aestuarii sp. nov.</title>
        <authorList>
            <person name="Hameed A."/>
            <person name="Lin S.-Y."/>
            <person name="Shahina M."/>
            <person name="Lai W.-A."/>
            <person name="Young C.-C."/>
        </authorList>
    </citation>
    <scope>NUCLEOTIDE SEQUENCE [LARGE SCALE GENOMIC DNA]</scope>
    <source>
        <strain evidence="1 2">CC-PW-75</strain>
    </source>
</reference>
<dbReference type="Pfam" id="PF07386">
    <property type="entry name" value="DUF1499"/>
    <property type="match status" value="1"/>
</dbReference>
<dbReference type="AlphaFoldDB" id="A0A4S3MLB9"/>
<comment type="caution">
    <text evidence="1">The sequence shown here is derived from an EMBL/GenBank/DDBJ whole genome shotgun (WGS) entry which is preliminary data.</text>
</comment>
<dbReference type="RefSeq" id="WP_136394983.1">
    <property type="nucleotide sequence ID" value="NZ_SSND01000003.1"/>
</dbReference>
<evidence type="ECO:0000313" key="1">
    <source>
        <dbReference type="EMBL" id="THD82956.1"/>
    </source>
</evidence>
<dbReference type="Proteomes" id="UP000309450">
    <property type="component" value="Unassembled WGS sequence"/>
</dbReference>
<dbReference type="OrthoDB" id="8479024at2"/>
<evidence type="ECO:0000313" key="2">
    <source>
        <dbReference type="Proteomes" id="UP000309450"/>
    </source>
</evidence>
<accession>A0A4S3MLB9</accession>
<name>A0A4S3MLB9_9RHOB</name>
<organism evidence="1 2">
    <name type="scientific">Aliigemmobacter aestuarii</name>
    <dbReference type="NCBI Taxonomy" id="1445661"/>
    <lineage>
        <taxon>Bacteria</taxon>
        <taxon>Pseudomonadati</taxon>
        <taxon>Pseudomonadota</taxon>
        <taxon>Alphaproteobacteria</taxon>
        <taxon>Rhodobacterales</taxon>
        <taxon>Paracoccaceae</taxon>
        <taxon>Aliigemmobacter</taxon>
    </lineage>
</organism>
<protein>
    <submittedName>
        <fullName evidence="1">DUF1499 domain-containing protein</fullName>
    </submittedName>
</protein>
<keyword evidence="2" id="KW-1185">Reference proteome</keyword>
<dbReference type="InterPro" id="IPR010865">
    <property type="entry name" value="DUF1499"/>
</dbReference>